<dbReference type="PROSITE" id="PS50206">
    <property type="entry name" value="RHODANESE_3"/>
    <property type="match status" value="2"/>
</dbReference>
<keyword evidence="2" id="KW-0677">Repeat</keyword>
<organism evidence="4 5">
    <name type="scientific">Paenibacillus nuruki</name>
    <dbReference type="NCBI Taxonomy" id="1886670"/>
    <lineage>
        <taxon>Bacteria</taxon>
        <taxon>Bacillati</taxon>
        <taxon>Bacillota</taxon>
        <taxon>Bacilli</taxon>
        <taxon>Bacillales</taxon>
        <taxon>Paenibacillaceae</taxon>
        <taxon>Paenibacillus</taxon>
    </lineage>
</organism>
<evidence type="ECO:0000313" key="4">
    <source>
        <dbReference type="EMBL" id="ODP28481.1"/>
    </source>
</evidence>
<dbReference type="Pfam" id="PF00581">
    <property type="entry name" value="Rhodanese"/>
    <property type="match status" value="2"/>
</dbReference>
<feature type="domain" description="Rhodanese" evidence="3">
    <location>
        <begin position="185"/>
        <end position="291"/>
    </location>
</feature>
<dbReference type="PATRIC" id="fig|1886670.3.peg.2161"/>
<dbReference type="STRING" id="1886670.PTI45_02123"/>
<evidence type="ECO:0000256" key="1">
    <source>
        <dbReference type="ARBA" id="ARBA00022679"/>
    </source>
</evidence>
<dbReference type="PANTHER" id="PTHR11364">
    <property type="entry name" value="THIOSULFATE SULFERTANSFERASE"/>
    <property type="match status" value="1"/>
</dbReference>
<gene>
    <name evidence="4" type="primary">mpsT</name>
    <name evidence="4" type="ORF">PTI45_02123</name>
</gene>
<dbReference type="InterPro" id="IPR001763">
    <property type="entry name" value="Rhodanese-like_dom"/>
</dbReference>
<evidence type="ECO:0000313" key="5">
    <source>
        <dbReference type="Proteomes" id="UP000094578"/>
    </source>
</evidence>
<dbReference type="EC" id="2.8.1.1" evidence="4"/>
<dbReference type="PANTHER" id="PTHR11364:SF27">
    <property type="entry name" value="SULFURTRANSFERASE"/>
    <property type="match status" value="1"/>
</dbReference>
<dbReference type="EMBL" id="MDER01000037">
    <property type="protein sequence ID" value="ODP28481.1"/>
    <property type="molecule type" value="Genomic_DNA"/>
</dbReference>
<evidence type="ECO:0000256" key="2">
    <source>
        <dbReference type="ARBA" id="ARBA00022737"/>
    </source>
</evidence>
<dbReference type="CDD" id="cd01448">
    <property type="entry name" value="TST_Repeat_1"/>
    <property type="match status" value="1"/>
</dbReference>
<evidence type="ECO:0000259" key="3">
    <source>
        <dbReference type="PROSITE" id="PS50206"/>
    </source>
</evidence>
<dbReference type="FunFam" id="3.40.250.10:FF:000035">
    <property type="entry name" value="Thiosulfate sulfurtransferase"/>
    <property type="match status" value="1"/>
</dbReference>
<dbReference type="PROSITE" id="PS00380">
    <property type="entry name" value="RHODANESE_1"/>
    <property type="match status" value="1"/>
</dbReference>
<dbReference type="SMART" id="SM00450">
    <property type="entry name" value="RHOD"/>
    <property type="match status" value="2"/>
</dbReference>
<dbReference type="GO" id="GO:0004792">
    <property type="term" value="F:thiosulfate-cyanide sulfurtransferase activity"/>
    <property type="evidence" value="ECO:0007669"/>
    <property type="project" value="UniProtKB-EC"/>
</dbReference>
<dbReference type="SUPFAM" id="SSF52821">
    <property type="entry name" value="Rhodanese/Cell cycle control phosphatase"/>
    <property type="match status" value="2"/>
</dbReference>
<dbReference type="Gene3D" id="3.40.250.10">
    <property type="entry name" value="Rhodanese-like domain"/>
    <property type="match status" value="2"/>
</dbReference>
<dbReference type="AlphaFoldDB" id="A0A1E3L4F2"/>
<dbReference type="EC" id="2.8.1.2" evidence="4"/>
<dbReference type="RefSeq" id="WP_069327551.1">
    <property type="nucleotide sequence ID" value="NZ_MDER01000037.1"/>
</dbReference>
<dbReference type="InterPro" id="IPR001307">
    <property type="entry name" value="Thiosulphate_STrfase_CS"/>
</dbReference>
<dbReference type="InterPro" id="IPR045078">
    <property type="entry name" value="TST/MPST-like"/>
</dbReference>
<keyword evidence="5" id="KW-1185">Reference proteome</keyword>
<name>A0A1E3L4F2_9BACL</name>
<protein>
    <submittedName>
        <fullName evidence="4">Thiosulfate sulfurtransferase</fullName>
        <ecNumber evidence="4">2.8.1.1</ecNumber>
        <ecNumber evidence="4">2.8.1.2</ecNumber>
    </submittedName>
</protein>
<proteinExistence type="predicted"/>
<accession>A0A1E3L4F2</accession>
<reference evidence="4 5" key="1">
    <citation type="submission" date="2016-08" db="EMBL/GenBank/DDBJ databases">
        <title>Genome sequencing of Paenibacillus sp. TI45-13ar, isolated from Korean traditional nuruk.</title>
        <authorList>
            <person name="Kim S.-J."/>
        </authorList>
    </citation>
    <scope>NUCLEOTIDE SEQUENCE [LARGE SCALE GENOMIC DNA]</scope>
    <source>
        <strain evidence="4 5">TI45-13ar</strain>
    </source>
</reference>
<dbReference type="CDD" id="cd01449">
    <property type="entry name" value="TST_Repeat_2"/>
    <property type="match status" value="1"/>
</dbReference>
<keyword evidence="1 4" id="KW-0808">Transferase</keyword>
<sequence>MQNIVSMKWLLARLYEPDIVTVDCRFWLNDKPAGAAAYEAEHIPGAVYLDLEKDLSAPVTTHGGRHPLPDVDQLALTLGKAGIHPNSRVVIYDDNKGINAARLWWMLHYVGHQQVYVLNEGFTTWKNAKYPVTSDQPVVIPTTFVAHVQPDMLADIEEVRQVSQAYRSTDATPSVQTQDKDSLPTLIDSRENKRYLGLEEPIDPKAGHIPGAVNYFWLDTRHDEEDRYDDVERLEKHFAGLDKEKPIIVYCGSGVSACPNVLALNEAGYKNVKLYSGSWSDWISYEENPVATGEDI</sequence>
<dbReference type="InterPro" id="IPR036873">
    <property type="entry name" value="Rhodanese-like_dom_sf"/>
</dbReference>
<comment type="caution">
    <text evidence="4">The sequence shown here is derived from an EMBL/GenBank/DDBJ whole genome shotgun (WGS) entry which is preliminary data.</text>
</comment>
<dbReference type="Proteomes" id="UP000094578">
    <property type="component" value="Unassembled WGS sequence"/>
</dbReference>
<dbReference type="GO" id="GO:0016784">
    <property type="term" value="F:3-mercaptopyruvate sulfurtransferase activity"/>
    <property type="evidence" value="ECO:0007669"/>
    <property type="project" value="UniProtKB-EC"/>
</dbReference>
<feature type="domain" description="Rhodanese" evidence="3">
    <location>
        <begin position="15"/>
        <end position="134"/>
    </location>
</feature>